<dbReference type="Gene3D" id="3.40.50.720">
    <property type="entry name" value="NAD(P)-binding Rossmann-like Domain"/>
    <property type="match status" value="1"/>
</dbReference>
<dbReference type="RefSeq" id="WP_382386736.1">
    <property type="nucleotide sequence ID" value="NZ_JBHLWI010000013.1"/>
</dbReference>
<dbReference type="InterPro" id="IPR051721">
    <property type="entry name" value="Biopterin_syn/organic_redct"/>
</dbReference>
<organism evidence="6 7">
    <name type="scientific">Fontibacter flavus</name>
    <dbReference type="NCBI Taxonomy" id="654838"/>
    <lineage>
        <taxon>Bacteria</taxon>
        <taxon>Pseudomonadati</taxon>
        <taxon>Bacteroidota</taxon>
        <taxon>Cytophagia</taxon>
        <taxon>Cytophagales</taxon>
        <taxon>Cyclobacteriaceae</taxon>
        <taxon>Fontibacter</taxon>
    </lineage>
</organism>
<protein>
    <submittedName>
        <fullName evidence="6">SDR family NAD(P)-dependent oxidoreductase</fullName>
    </submittedName>
</protein>
<keyword evidence="7" id="KW-1185">Reference proteome</keyword>
<evidence type="ECO:0000256" key="1">
    <source>
        <dbReference type="ARBA" id="ARBA00004496"/>
    </source>
</evidence>
<comment type="subcellular location">
    <subcellularLocation>
        <location evidence="1">Cytoplasm</location>
    </subcellularLocation>
</comment>
<dbReference type="PRINTS" id="PR00080">
    <property type="entry name" value="SDRFAMILY"/>
</dbReference>
<evidence type="ECO:0000256" key="5">
    <source>
        <dbReference type="RuleBase" id="RU000363"/>
    </source>
</evidence>
<evidence type="ECO:0000313" key="6">
    <source>
        <dbReference type="EMBL" id="MFC0262294.1"/>
    </source>
</evidence>
<dbReference type="PROSITE" id="PS00061">
    <property type="entry name" value="ADH_SHORT"/>
    <property type="match status" value="1"/>
</dbReference>
<comment type="similarity">
    <text evidence="5">Belongs to the short-chain dehydrogenases/reductases (SDR) family.</text>
</comment>
<comment type="caution">
    <text evidence="6">The sequence shown here is derived from an EMBL/GenBank/DDBJ whole genome shotgun (WGS) entry which is preliminary data.</text>
</comment>
<reference evidence="6 7" key="1">
    <citation type="submission" date="2024-09" db="EMBL/GenBank/DDBJ databases">
        <authorList>
            <person name="Sun Q."/>
            <person name="Mori K."/>
        </authorList>
    </citation>
    <scope>NUCLEOTIDE SEQUENCE [LARGE SCALE GENOMIC DNA]</scope>
    <source>
        <strain evidence="6 7">CCM 7650</strain>
    </source>
</reference>
<evidence type="ECO:0000313" key="7">
    <source>
        <dbReference type="Proteomes" id="UP001589797"/>
    </source>
</evidence>
<gene>
    <name evidence="6" type="ORF">ACFFIP_06330</name>
</gene>
<keyword evidence="4" id="KW-0560">Oxidoreductase</keyword>
<keyword evidence="3" id="KW-0521">NADP</keyword>
<name>A0ABV6FQZ8_9BACT</name>
<sequence>MSISLAEGEIIKEMVRDKLYIVTGSSKGIGEALVGQLLGDPKNHVIGVARSQKSLPNPRFTALSLDLTKIEEVLANLKQFFPAGDFQEVVLVNNAGWIGEIQHLGKIEPESIQRIFMLNTIIPTVLMNAFIKVYGNQKEINRMIVNVSSGAAKKAIDGWSCYSASKAAVNMLSEAAAAEAKLDQTGIRVFSVAPGVVDTAMQQDIRSADAASFSSLSRFVELKEKQQLSSPSFAAGKIIELIQNAEKFDEVLLDVREF</sequence>
<keyword evidence="2" id="KW-0963">Cytoplasm</keyword>
<evidence type="ECO:0000256" key="2">
    <source>
        <dbReference type="ARBA" id="ARBA00022490"/>
    </source>
</evidence>
<evidence type="ECO:0000256" key="4">
    <source>
        <dbReference type="ARBA" id="ARBA00023002"/>
    </source>
</evidence>
<dbReference type="PANTHER" id="PTHR44085">
    <property type="entry name" value="SEPIAPTERIN REDUCTASE"/>
    <property type="match status" value="1"/>
</dbReference>
<dbReference type="InterPro" id="IPR020904">
    <property type="entry name" value="Sc_DH/Rdtase_CS"/>
</dbReference>
<proteinExistence type="inferred from homology"/>
<dbReference type="InterPro" id="IPR002347">
    <property type="entry name" value="SDR_fam"/>
</dbReference>
<dbReference type="EMBL" id="JBHLWI010000013">
    <property type="protein sequence ID" value="MFC0262294.1"/>
    <property type="molecule type" value="Genomic_DNA"/>
</dbReference>
<dbReference type="Pfam" id="PF00106">
    <property type="entry name" value="adh_short"/>
    <property type="match status" value="1"/>
</dbReference>
<dbReference type="SUPFAM" id="SSF51735">
    <property type="entry name" value="NAD(P)-binding Rossmann-fold domains"/>
    <property type="match status" value="1"/>
</dbReference>
<evidence type="ECO:0000256" key="3">
    <source>
        <dbReference type="ARBA" id="ARBA00022857"/>
    </source>
</evidence>
<accession>A0ABV6FQZ8</accession>
<dbReference type="PRINTS" id="PR00081">
    <property type="entry name" value="GDHRDH"/>
</dbReference>
<dbReference type="PANTHER" id="PTHR44085:SF2">
    <property type="entry name" value="SEPIAPTERIN REDUCTASE"/>
    <property type="match status" value="1"/>
</dbReference>
<dbReference type="Proteomes" id="UP001589797">
    <property type="component" value="Unassembled WGS sequence"/>
</dbReference>
<dbReference type="InterPro" id="IPR036291">
    <property type="entry name" value="NAD(P)-bd_dom_sf"/>
</dbReference>